<dbReference type="RefSeq" id="WP_019599236.1">
    <property type="nucleotide sequence ID" value="NZ_FNQC01000014.1"/>
</dbReference>
<proteinExistence type="predicted"/>
<feature type="domain" description="Glycosyltransferase subfamily 4-like N-terminal" evidence="2">
    <location>
        <begin position="23"/>
        <end position="182"/>
    </location>
</feature>
<dbReference type="Pfam" id="PF00534">
    <property type="entry name" value="Glycos_transf_1"/>
    <property type="match status" value="1"/>
</dbReference>
<accession>A0A1H3SZC8</accession>
<dbReference type="InterPro" id="IPR050194">
    <property type="entry name" value="Glycosyltransferase_grp1"/>
</dbReference>
<evidence type="ECO:0000313" key="4">
    <source>
        <dbReference type="Proteomes" id="UP000199663"/>
    </source>
</evidence>
<evidence type="ECO:0000259" key="1">
    <source>
        <dbReference type="Pfam" id="PF00534"/>
    </source>
</evidence>
<feature type="domain" description="Glycosyl transferase family 1" evidence="1">
    <location>
        <begin position="193"/>
        <end position="352"/>
    </location>
</feature>
<dbReference type="PANTHER" id="PTHR45947:SF3">
    <property type="entry name" value="SULFOQUINOVOSYL TRANSFERASE SQD2"/>
    <property type="match status" value="1"/>
</dbReference>
<comment type="caution">
    <text evidence="3">The sequence shown here is derived from an EMBL/GenBank/DDBJ whole genome shotgun (WGS) entry which is preliminary data.</text>
</comment>
<gene>
    <name evidence="3" type="ORF">SAMN05444412_11468</name>
</gene>
<name>A0A1H3SZC8_9BACT</name>
<dbReference type="Gene3D" id="3.40.50.2000">
    <property type="entry name" value="Glycogen Phosphorylase B"/>
    <property type="match status" value="2"/>
</dbReference>
<dbReference type="Proteomes" id="UP000199663">
    <property type="component" value="Unassembled WGS sequence"/>
</dbReference>
<dbReference type="InterPro" id="IPR028098">
    <property type="entry name" value="Glyco_trans_4-like_N"/>
</dbReference>
<evidence type="ECO:0000313" key="3">
    <source>
        <dbReference type="EMBL" id="SDZ43130.1"/>
    </source>
</evidence>
<keyword evidence="4" id="KW-1185">Reference proteome</keyword>
<reference evidence="3 4" key="1">
    <citation type="submission" date="2016-10" db="EMBL/GenBank/DDBJ databases">
        <authorList>
            <person name="Varghese N."/>
            <person name="Submissions S."/>
        </authorList>
    </citation>
    <scope>NUCLEOTIDE SEQUENCE [LARGE SCALE GENOMIC DNA]</scope>
    <source>
        <strain evidence="3 4">DSM 17997</strain>
    </source>
</reference>
<dbReference type="CDD" id="cd03801">
    <property type="entry name" value="GT4_PimA-like"/>
    <property type="match status" value="1"/>
</dbReference>
<dbReference type="EMBL" id="FNQC01000014">
    <property type="protein sequence ID" value="SDZ43130.1"/>
    <property type="molecule type" value="Genomic_DNA"/>
</dbReference>
<organism evidence="3 4">
    <name type="scientific">Rhodonellum ikkaensis</name>
    <dbReference type="NCBI Taxonomy" id="336829"/>
    <lineage>
        <taxon>Bacteria</taxon>
        <taxon>Pseudomonadati</taxon>
        <taxon>Bacteroidota</taxon>
        <taxon>Cytophagia</taxon>
        <taxon>Cytophagales</taxon>
        <taxon>Cytophagaceae</taxon>
        <taxon>Rhodonellum</taxon>
    </lineage>
</organism>
<dbReference type="SUPFAM" id="SSF53756">
    <property type="entry name" value="UDP-Glycosyltransferase/glycogen phosphorylase"/>
    <property type="match status" value="1"/>
</dbReference>
<dbReference type="InterPro" id="IPR001296">
    <property type="entry name" value="Glyco_trans_1"/>
</dbReference>
<dbReference type="Pfam" id="PF13439">
    <property type="entry name" value="Glyco_transf_4"/>
    <property type="match status" value="1"/>
</dbReference>
<sequence length="372" mass="43836">MSKFLFNDTDIIDLIVKNESPSGGAAVQSFVWVRALIKLGHEVVILKDPADSRSIKAEWNELDVVPTYDSRKGLKWFRWIYYRFPSIYQLLKREKPDFLYESNPSWISFYTAWMCKKLKIKYIARIPLDAQLDHRYRETHSRSHVFFMNKGLGMASIILCQNDYQIQLVQQKFPGKKVLKIHNPFIFNTHDLKQDSQPKKLYIAWVANFRFQKNLKLLYEIAERLKEEQFRIVGSTSQMTDNESAVYLKKLKKLPNVQIEGFFEREKIMGFLRDAKFLLNTSRFEGFSNTFLETMHVGTPILTTHNVNPDKIIGDHQLGLLYGDVEDLETQLRQLSTETYHQLSQNCQKYVRENHDYLCLTKKLLNTLKELD</sequence>
<protein>
    <submittedName>
        <fullName evidence="3">Glycosyltransferase involved in cell wall bisynthesis</fullName>
    </submittedName>
</protein>
<evidence type="ECO:0000259" key="2">
    <source>
        <dbReference type="Pfam" id="PF13439"/>
    </source>
</evidence>
<dbReference type="PANTHER" id="PTHR45947">
    <property type="entry name" value="SULFOQUINOVOSYL TRANSFERASE SQD2"/>
    <property type="match status" value="1"/>
</dbReference>